<dbReference type="InterPro" id="IPR008927">
    <property type="entry name" value="6-PGluconate_DH-like_C_sf"/>
</dbReference>
<evidence type="ECO:0000259" key="12">
    <source>
        <dbReference type="Pfam" id="PF02737"/>
    </source>
</evidence>
<evidence type="ECO:0000256" key="3">
    <source>
        <dbReference type="ARBA" id="ARBA00009463"/>
    </source>
</evidence>
<feature type="domain" description="3-hydroxyacyl-CoA dehydrogenase C-terminal" evidence="11">
    <location>
        <begin position="188"/>
        <end position="286"/>
    </location>
</feature>
<evidence type="ECO:0000313" key="13">
    <source>
        <dbReference type="EMBL" id="MCY6958176.1"/>
    </source>
</evidence>
<feature type="domain" description="3-hydroxyacyl-CoA dehydrogenase NAD binding" evidence="12">
    <location>
        <begin position="5"/>
        <end position="185"/>
    </location>
</feature>
<keyword evidence="8" id="KW-0520">NAD</keyword>
<dbReference type="PANTHER" id="PTHR48075">
    <property type="entry name" value="3-HYDROXYACYL-COA DEHYDROGENASE FAMILY PROTEIN"/>
    <property type="match status" value="1"/>
</dbReference>
<dbReference type="Gene3D" id="3.40.50.720">
    <property type="entry name" value="NAD(P)-binding Rossmann-like Domain"/>
    <property type="match status" value="1"/>
</dbReference>
<keyword evidence="6" id="KW-0597">Phosphoprotein</keyword>
<dbReference type="InterPro" id="IPR013328">
    <property type="entry name" value="6PGD_dom2"/>
</dbReference>
<dbReference type="Proteomes" id="UP001144612">
    <property type="component" value="Unassembled WGS sequence"/>
</dbReference>
<reference evidence="13" key="1">
    <citation type="submission" date="2022-12" db="EMBL/GenBank/DDBJ databases">
        <title>Clostridium sp. nov., isolated from industrial wastewater.</title>
        <authorList>
            <person name="Jiayan W."/>
        </authorList>
    </citation>
    <scope>NUCLEOTIDE SEQUENCE</scope>
    <source>
        <strain evidence="13">ZC22-4</strain>
    </source>
</reference>
<keyword evidence="14" id="KW-1185">Reference proteome</keyword>
<gene>
    <name evidence="13" type="ORF">OW729_06115</name>
</gene>
<dbReference type="InterPro" id="IPR006176">
    <property type="entry name" value="3-OHacyl-CoA_DH_NAD-bd"/>
</dbReference>
<evidence type="ECO:0000256" key="4">
    <source>
        <dbReference type="ARBA" id="ARBA00011738"/>
    </source>
</evidence>
<dbReference type="RefSeq" id="WP_268060585.1">
    <property type="nucleotide sequence ID" value="NZ_JAPQFJ010000004.1"/>
</dbReference>
<sequence>MEIKKVAIIGAGTMGHGIAQLCAEAGLQVSMFDISEQNLNNGFENIKKSLKLLLSNGKITEEDYERVMSKISLTNNLEKVIENAEMIVECVAEKLPIKQDLFGKLDKLCSPEVILATNTSGLSPSAISQDLEHPERVVVAHFWCPAELIPLVEVVPGEKTSTETVERTMAWVKQINKQPVKMNKECLGFIGNRLQLALLREAIYIVEQGWADPEEVDKAVEYGLGRRLPATGPLKSADLGGLDIFYNISTYLFKDLCNSTEASQYLKQKVDAEKCGTKSGEGNYKWSQEAIDDITKKRTDLLLYFLEQDKINK</sequence>
<comment type="subunit">
    <text evidence="4">Homodimer.</text>
</comment>
<protein>
    <recommendedName>
        <fullName evidence="10">L-gulonate 3-dehydrogenase</fullName>
        <ecNumber evidence="9">1.1.1.45</ecNumber>
    </recommendedName>
    <alternativeName>
        <fullName evidence="10">L-gulonate 3-dehydrogenase</fullName>
    </alternativeName>
</protein>
<keyword evidence="5" id="KW-0963">Cytoplasm</keyword>
<evidence type="ECO:0000256" key="6">
    <source>
        <dbReference type="ARBA" id="ARBA00022553"/>
    </source>
</evidence>
<keyword evidence="7" id="KW-0560">Oxidoreductase</keyword>
<evidence type="ECO:0000256" key="1">
    <source>
        <dbReference type="ARBA" id="ARBA00004496"/>
    </source>
</evidence>
<dbReference type="PIRSF" id="PIRSF000105">
    <property type="entry name" value="HCDH"/>
    <property type="match status" value="1"/>
</dbReference>
<evidence type="ECO:0000256" key="5">
    <source>
        <dbReference type="ARBA" id="ARBA00022490"/>
    </source>
</evidence>
<evidence type="ECO:0000256" key="9">
    <source>
        <dbReference type="ARBA" id="ARBA00038962"/>
    </source>
</evidence>
<dbReference type="SUPFAM" id="SSF48179">
    <property type="entry name" value="6-phosphogluconate dehydrogenase C-terminal domain-like"/>
    <property type="match status" value="1"/>
</dbReference>
<dbReference type="EMBL" id="JAPQFJ010000004">
    <property type="protein sequence ID" value="MCY6958176.1"/>
    <property type="molecule type" value="Genomic_DNA"/>
</dbReference>
<evidence type="ECO:0000256" key="2">
    <source>
        <dbReference type="ARBA" id="ARBA00005086"/>
    </source>
</evidence>
<evidence type="ECO:0000256" key="7">
    <source>
        <dbReference type="ARBA" id="ARBA00023002"/>
    </source>
</evidence>
<dbReference type="Pfam" id="PF00725">
    <property type="entry name" value="3HCDH"/>
    <property type="match status" value="1"/>
</dbReference>
<dbReference type="InterPro" id="IPR036291">
    <property type="entry name" value="NAD(P)-bd_dom_sf"/>
</dbReference>
<dbReference type="PANTHER" id="PTHR48075:SF1">
    <property type="entry name" value="LAMBDA-CRYSTALLIN HOMOLOG"/>
    <property type="match status" value="1"/>
</dbReference>
<dbReference type="Pfam" id="PF02737">
    <property type="entry name" value="3HCDH_N"/>
    <property type="match status" value="1"/>
</dbReference>
<dbReference type="InterPro" id="IPR006180">
    <property type="entry name" value="3-OHacyl-CoA_DH_CS"/>
</dbReference>
<dbReference type="EC" id="1.1.1.45" evidence="9"/>
<dbReference type="SUPFAM" id="SSF51735">
    <property type="entry name" value="NAD(P)-binding Rossmann-fold domains"/>
    <property type="match status" value="1"/>
</dbReference>
<comment type="pathway">
    <text evidence="2">Lipid metabolism; butanoate metabolism.</text>
</comment>
<dbReference type="InterPro" id="IPR006108">
    <property type="entry name" value="3HC_DH_C"/>
</dbReference>
<organism evidence="13 14">
    <name type="scientific">Clostridium brassicae</name>
    <dbReference type="NCBI Taxonomy" id="2999072"/>
    <lineage>
        <taxon>Bacteria</taxon>
        <taxon>Bacillati</taxon>
        <taxon>Bacillota</taxon>
        <taxon>Clostridia</taxon>
        <taxon>Eubacteriales</taxon>
        <taxon>Clostridiaceae</taxon>
        <taxon>Clostridium</taxon>
    </lineage>
</organism>
<dbReference type="InterPro" id="IPR022694">
    <property type="entry name" value="3-OHacyl-CoA_DH"/>
</dbReference>
<dbReference type="PROSITE" id="PS00067">
    <property type="entry name" value="3HCDH"/>
    <property type="match status" value="1"/>
</dbReference>
<comment type="caution">
    <text evidence="13">The sequence shown here is derived from an EMBL/GenBank/DDBJ whole genome shotgun (WGS) entry which is preliminary data.</text>
</comment>
<evidence type="ECO:0000256" key="8">
    <source>
        <dbReference type="ARBA" id="ARBA00023027"/>
    </source>
</evidence>
<name>A0ABT4DAD7_9CLOT</name>
<comment type="similarity">
    <text evidence="3">Belongs to the 3-hydroxyacyl-CoA dehydrogenase family.</text>
</comment>
<comment type="subcellular location">
    <subcellularLocation>
        <location evidence="1">Cytoplasm</location>
    </subcellularLocation>
</comment>
<accession>A0ABT4DAD7</accession>
<proteinExistence type="inferred from homology"/>
<evidence type="ECO:0000313" key="14">
    <source>
        <dbReference type="Proteomes" id="UP001144612"/>
    </source>
</evidence>
<evidence type="ECO:0000259" key="11">
    <source>
        <dbReference type="Pfam" id="PF00725"/>
    </source>
</evidence>
<evidence type="ECO:0000256" key="10">
    <source>
        <dbReference type="ARBA" id="ARBA00042709"/>
    </source>
</evidence>
<dbReference type="Gene3D" id="1.10.1040.10">
    <property type="entry name" value="N-(1-d-carboxylethyl)-l-norvaline Dehydrogenase, domain 2"/>
    <property type="match status" value="1"/>
</dbReference>